<feature type="compositionally biased region" description="Basic and acidic residues" evidence="10">
    <location>
        <begin position="865"/>
        <end position="876"/>
    </location>
</feature>
<dbReference type="SUPFAM" id="SSF51735">
    <property type="entry name" value="NAD(P)-binding Rossmann-fold domains"/>
    <property type="match status" value="1"/>
</dbReference>
<reference evidence="13" key="1">
    <citation type="submission" date="2021-01" db="EMBL/GenBank/DDBJ databases">
        <authorList>
            <person name="Corre E."/>
            <person name="Pelletier E."/>
            <person name="Niang G."/>
            <person name="Scheremetjew M."/>
            <person name="Finn R."/>
            <person name="Kale V."/>
            <person name="Holt S."/>
            <person name="Cochrane G."/>
            <person name="Meng A."/>
            <person name="Brown T."/>
            <person name="Cohen L."/>
        </authorList>
    </citation>
    <scope>NUCLEOTIDE SEQUENCE</scope>
    <source>
        <strain evidence="13">CCMP1320</strain>
    </source>
</reference>
<dbReference type="Gene3D" id="1.20.1530.20">
    <property type="match status" value="1"/>
</dbReference>
<dbReference type="InterPro" id="IPR036291">
    <property type="entry name" value="NAD(P)-bd_dom_sf"/>
</dbReference>
<dbReference type="Gene3D" id="3.40.50.720">
    <property type="entry name" value="NAD(P)-binding Rossmann-like Domain"/>
    <property type="match status" value="1"/>
</dbReference>
<evidence type="ECO:0000256" key="5">
    <source>
        <dbReference type="ARBA" id="ARBA00022692"/>
    </source>
</evidence>
<evidence type="ECO:0000256" key="11">
    <source>
        <dbReference type="SAM" id="Phobius"/>
    </source>
</evidence>
<accession>A0A7S3VLF9</accession>
<feature type="compositionally biased region" description="Polar residues" evidence="10">
    <location>
        <begin position="76"/>
        <end position="104"/>
    </location>
</feature>
<feature type="compositionally biased region" description="Low complexity" evidence="10">
    <location>
        <begin position="991"/>
        <end position="1021"/>
    </location>
</feature>
<feature type="transmembrane region" description="Helical" evidence="11">
    <location>
        <begin position="251"/>
        <end position="270"/>
    </location>
</feature>
<evidence type="ECO:0000256" key="2">
    <source>
        <dbReference type="ARBA" id="ARBA00022448"/>
    </source>
</evidence>
<evidence type="ECO:0000256" key="3">
    <source>
        <dbReference type="ARBA" id="ARBA00022449"/>
    </source>
</evidence>
<evidence type="ECO:0000256" key="9">
    <source>
        <dbReference type="ARBA" id="ARBA00023136"/>
    </source>
</evidence>
<dbReference type="GO" id="GO:0015297">
    <property type="term" value="F:antiporter activity"/>
    <property type="evidence" value="ECO:0007669"/>
    <property type="project" value="UniProtKB-KW"/>
</dbReference>
<dbReference type="InterPro" id="IPR006153">
    <property type="entry name" value="Cation/H_exchanger_TM"/>
</dbReference>
<feature type="transmembrane region" description="Helical" evidence="11">
    <location>
        <begin position="201"/>
        <end position="221"/>
    </location>
</feature>
<feature type="region of interest" description="Disordered" evidence="10">
    <location>
        <begin position="54"/>
        <end position="104"/>
    </location>
</feature>
<dbReference type="PANTHER" id="PTHR46157">
    <property type="entry name" value="K(+) EFFLUX ANTIPORTER 3, CHLOROPLASTIC"/>
    <property type="match status" value="1"/>
</dbReference>
<evidence type="ECO:0000256" key="10">
    <source>
        <dbReference type="SAM" id="MobiDB-lite"/>
    </source>
</evidence>
<dbReference type="GO" id="GO:0016020">
    <property type="term" value="C:membrane"/>
    <property type="evidence" value="ECO:0007669"/>
    <property type="project" value="UniProtKB-SubCell"/>
</dbReference>
<comment type="subcellular location">
    <subcellularLocation>
        <location evidence="1">Membrane</location>
        <topology evidence="1">Multi-pass membrane protein</topology>
    </subcellularLocation>
</comment>
<dbReference type="GO" id="GO:0006813">
    <property type="term" value="P:potassium ion transport"/>
    <property type="evidence" value="ECO:0007669"/>
    <property type="project" value="UniProtKB-KW"/>
</dbReference>
<keyword evidence="6" id="KW-0630">Potassium</keyword>
<dbReference type="Pfam" id="PF02254">
    <property type="entry name" value="TrkA_N"/>
    <property type="match status" value="1"/>
</dbReference>
<feature type="transmembrane region" description="Helical" evidence="11">
    <location>
        <begin position="282"/>
        <end position="302"/>
    </location>
</feature>
<feature type="transmembrane region" description="Helical" evidence="11">
    <location>
        <begin position="418"/>
        <end position="437"/>
    </location>
</feature>
<keyword evidence="8" id="KW-0406">Ion transport</keyword>
<evidence type="ECO:0000256" key="4">
    <source>
        <dbReference type="ARBA" id="ARBA00022538"/>
    </source>
</evidence>
<feature type="transmembrane region" description="Helical" evidence="11">
    <location>
        <begin position="322"/>
        <end position="344"/>
    </location>
</feature>
<dbReference type="GO" id="GO:1902600">
    <property type="term" value="P:proton transmembrane transport"/>
    <property type="evidence" value="ECO:0007669"/>
    <property type="project" value="InterPro"/>
</dbReference>
<proteinExistence type="predicted"/>
<dbReference type="FunFam" id="1.20.1530.20:FF:000011">
    <property type="entry name" value="K(+) efflux antiporter 3, chloroplastic"/>
    <property type="match status" value="1"/>
</dbReference>
<evidence type="ECO:0000256" key="8">
    <source>
        <dbReference type="ARBA" id="ARBA00023065"/>
    </source>
</evidence>
<feature type="region of interest" description="Disordered" evidence="10">
    <location>
        <begin position="786"/>
        <end position="806"/>
    </location>
</feature>
<evidence type="ECO:0000259" key="12">
    <source>
        <dbReference type="PROSITE" id="PS51201"/>
    </source>
</evidence>
<feature type="compositionally biased region" description="Low complexity" evidence="10">
    <location>
        <begin position="943"/>
        <end position="982"/>
    </location>
</feature>
<evidence type="ECO:0000256" key="1">
    <source>
        <dbReference type="ARBA" id="ARBA00004141"/>
    </source>
</evidence>
<dbReference type="InterPro" id="IPR003148">
    <property type="entry name" value="RCK_N"/>
</dbReference>
<organism evidence="13">
    <name type="scientific">Dunaliella tertiolecta</name>
    <name type="common">Green alga</name>
    <dbReference type="NCBI Taxonomy" id="3047"/>
    <lineage>
        <taxon>Eukaryota</taxon>
        <taxon>Viridiplantae</taxon>
        <taxon>Chlorophyta</taxon>
        <taxon>core chlorophytes</taxon>
        <taxon>Chlorophyceae</taxon>
        <taxon>CS clade</taxon>
        <taxon>Chlamydomonadales</taxon>
        <taxon>Dunaliellaceae</taxon>
        <taxon>Dunaliella</taxon>
    </lineage>
</organism>
<evidence type="ECO:0000256" key="6">
    <source>
        <dbReference type="ARBA" id="ARBA00022958"/>
    </source>
</evidence>
<feature type="transmembrane region" description="Helical" evidence="11">
    <location>
        <begin position="443"/>
        <end position="463"/>
    </location>
</feature>
<dbReference type="PROSITE" id="PS51201">
    <property type="entry name" value="RCK_N"/>
    <property type="match status" value="1"/>
</dbReference>
<gene>
    <name evidence="13" type="ORF">DTER00134_LOCUS7507</name>
</gene>
<dbReference type="GO" id="GO:0009507">
    <property type="term" value="C:chloroplast"/>
    <property type="evidence" value="ECO:0007669"/>
    <property type="project" value="TreeGrafter"/>
</dbReference>
<protein>
    <recommendedName>
        <fullName evidence="12">RCK N-terminal domain-containing protein</fullName>
    </recommendedName>
</protein>
<feature type="region of interest" description="Disordered" evidence="10">
    <location>
        <begin position="865"/>
        <end position="886"/>
    </location>
</feature>
<evidence type="ECO:0000313" key="13">
    <source>
        <dbReference type="EMBL" id="CAE0492434.1"/>
    </source>
</evidence>
<feature type="compositionally biased region" description="Low complexity" evidence="10">
    <location>
        <begin position="1028"/>
        <end position="1039"/>
    </location>
</feature>
<feature type="region of interest" description="Disordered" evidence="10">
    <location>
        <begin position="928"/>
        <end position="1039"/>
    </location>
</feature>
<dbReference type="EMBL" id="HBIP01013124">
    <property type="protein sequence ID" value="CAE0492434.1"/>
    <property type="molecule type" value="Transcribed_RNA"/>
</dbReference>
<sequence>MLHWSLNPAACGASSTSRSCSASCPLPFRGPKLPHHQQHGRKQSTRLLTQCGALSSSNKRDIRASGRTFGGLRPSPSKSSGLTGPPSQSLLTHPQTLHNISGPRTASPVIARTSAASGIVPLGFDLLTFLACTVFTIPVFKRFKISPILGFLTAGVVLQQLNLIHDPEEMGELGELGVLFLLFEMGLELSIDRLKSLAKFAFGLGTLQVLVTTLIFSAAALPPGGGIFTRVLEFLTNAPSELVSIRSIDEAVVIGAALSLSSSAFVLQLLNERAEMSTKFGSATLGILLLQDIAVVPLLVLLPLAVQLSSSQGLPADSPSPVSLLTLLGPTALKTCGALGLVLFSGRLVLRRMFEMVAKSDNSETFVGLCLLTVAGASLLTQRLGFSDTLGAFAAGVLLSESNFKTQVEADIRPFRGLLLGLFFVTTGGSVNLDILVENWQVIGMLLVGLLAVKTSVIASLGGRFGLTRSESIRTGFLLSQGGEFAFVLLSLANQLKVLPEELNQVLIIVVVLSMALTPGLAELGKVAGEALDKWFPENKAAIASGEGRAAFEVQEEEAMLRKRIEQPVAICGFGSHGQMLAALLDSPLESLPDTAVRQYIAFDLDPVRVQAARAAGFSVVYGDGSRSAVLKAAGVNNPRAIAVCLPGRSSAHQAVESLRQAFPTVPIYALAINVREAAELEEAGADHTVIGATAAGLSLGRGMLERMGGSVSELQAMERSIEQAMELKTKALAEKLYGKGLSSKDDVLQMSKNDVQQVKEARAQNAAQTSNDLFKAKKDLFKPVDDKEQARRPAQPSYAYPMGTQATTPSSMLEGPPTAAHELRQSAEWRRNISATASALLDCDGQEGGDCGEEVATIVVTDIQEQRRRQGEMRRRTGQSELPYESSYDEDAVLFTQSGEFNSPYLHGDNWVDDPLVRAAQEEILGFTPRKSPSRDFTPIRSRSSSPSSRSSSPGSNGTASASASSNGSTTSTTSSSSASTDKSVDGIFAPNSPSNGSASANGSGGSSSSSSSNGSSAGESSREGKMSSMSGSSLSDD</sequence>
<evidence type="ECO:0000256" key="7">
    <source>
        <dbReference type="ARBA" id="ARBA00022989"/>
    </source>
</evidence>
<name>A0A7S3VLF9_DUNTE</name>
<dbReference type="PANTHER" id="PTHR46157:SF4">
    <property type="entry name" value="K(+) EFFLUX ANTIPORTER 3, CHLOROPLASTIC"/>
    <property type="match status" value="1"/>
</dbReference>
<keyword evidence="7 11" id="KW-1133">Transmembrane helix</keyword>
<keyword evidence="4" id="KW-0633">Potassium transport</keyword>
<keyword evidence="2" id="KW-0813">Transport</keyword>
<keyword evidence="9 11" id="KW-0472">Membrane</keyword>
<dbReference type="Pfam" id="PF00999">
    <property type="entry name" value="Na_H_Exchanger"/>
    <property type="match status" value="1"/>
</dbReference>
<feature type="domain" description="RCK N-terminal" evidence="12">
    <location>
        <begin position="566"/>
        <end position="691"/>
    </location>
</feature>
<keyword evidence="5 11" id="KW-0812">Transmembrane</keyword>
<feature type="transmembrane region" description="Helical" evidence="11">
    <location>
        <begin position="365"/>
        <end position="384"/>
    </location>
</feature>
<feature type="transmembrane region" description="Helical" evidence="11">
    <location>
        <begin position="119"/>
        <end position="140"/>
    </location>
</feature>
<dbReference type="InterPro" id="IPR038770">
    <property type="entry name" value="Na+/solute_symporter_sf"/>
</dbReference>
<keyword evidence="3" id="KW-0050">Antiport</keyword>
<dbReference type="AlphaFoldDB" id="A0A7S3VLF9"/>